<dbReference type="RefSeq" id="WP_147128147.1">
    <property type="nucleotide sequence ID" value="NZ_BJXA01000001.1"/>
</dbReference>
<dbReference type="InterPro" id="IPR018391">
    <property type="entry name" value="PQQ_b-propeller_rpt"/>
</dbReference>
<evidence type="ECO:0000256" key="1">
    <source>
        <dbReference type="ARBA" id="ARBA00001931"/>
    </source>
</evidence>
<dbReference type="SMART" id="SM00564">
    <property type="entry name" value="PQQ"/>
    <property type="match status" value="7"/>
</dbReference>
<dbReference type="InterPro" id="IPR002372">
    <property type="entry name" value="PQQ_rpt_dom"/>
</dbReference>
<dbReference type="PANTHER" id="PTHR32303">
    <property type="entry name" value="QUINOPROTEIN ALCOHOL DEHYDROGENASE (CYTOCHROME C)"/>
    <property type="match status" value="1"/>
</dbReference>
<evidence type="ECO:0000256" key="2">
    <source>
        <dbReference type="ARBA" id="ARBA00008156"/>
    </source>
</evidence>
<feature type="domain" description="Pyrrolo-quinoline quinone repeat" evidence="4">
    <location>
        <begin position="44"/>
        <end position="298"/>
    </location>
</feature>
<evidence type="ECO:0000256" key="3">
    <source>
        <dbReference type="ARBA" id="ARBA00023002"/>
    </source>
</evidence>
<evidence type="ECO:0000313" key="5">
    <source>
        <dbReference type="EMBL" id="GEM35856.1"/>
    </source>
</evidence>
<dbReference type="AlphaFoldDB" id="A0A511M833"/>
<proteinExistence type="inferred from homology"/>
<dbReference type="PANTHER" id="PTHR32303:SF10">
    <property type="entry name" value="OUTER MEMBRANE PROTEIN ASSEMBLY FACTOR BAMB"/>
    <property type="match status" value="1"/>
</dbReference>
<dbReference type="Gene3D" id="2.140.10.10">
    <property type="entry name" value="Quinoprotein alcohol dehydrogenase-like superfamily"/>
    <property type="match status" value="1"/>
</dbReference>
<name>A0A511M833_9NOCA</name>
<dbReference type="EMBL" id="BJXA01000001">
    <property type="protein sequence ID" value="GEM35856.1"/>
    <property type="molecule type" value="Genomic_DNA"/>
</dbReference>
<comment type="caution">
    <text evidence="5">The sequence shown here is derived from an EMBL/GenBank/DDBJ whole genome shotgun (WGS) entry which is preliminary data.</text>
</comment>
<evidence type="ECO:0000313" key="6">
    <source>
        <dbReference type="Proteomes" id="UP000321424"/>
    </source>
</evidence>
<gene>
    <name evidence="5" type="ORF">NN4_03750</name>
</gene>
<keyword evidence="3" id="KW-0560">Oxidoreductase</keyword>
<comment type="similarity">
    <text evidence="2">Belongs to the bacterial PQQ dehydrogenase family.</text>
</comment>
<protein>
    <submittedName>
        <fullName evidence="5">Cytochrome CBB3</fullName>
    </submittedName>
</protein>
<evidence type="ECO:0000259" key="4">
    <source>
        <dbReference type="Pfam" id="PF01011"/>
    </source>
</evidence>
<dbReference type="SUPFAM" id="SSF50998">
    <property type="entry name" value="Quinoprotein alcohol dehydrogenase-like"/>
    <property type="match status" value="1"/>
</dbReference>
<dbReference type="GO" id="GO:0016491">
    <property type="term" value="F:oxidoreductase activity"/>
    <property type="evidence" value="ECO:0007669"/>
    <property type="project" value="UniProtKB-KW"/>
</dbReference>
<dbReference type="OrthoDB" id="256225at2"/>
<accession>A0A511M833</accession>
<dbReference type="Pfam" id="PF01011">
    <property type="entry name" value="PQQ"/>
    <property type="match status" value="1"/>
</dbReference>
<dbReference type="Proteomes" id="UP000321424">
    <property type="component" value="Unassembled WGS sequence"/>
</dbReference>
<comment type="cofactor">
    <cofactor evidence="1">
        <name>pyrroloquinoline quinone</name>
        <dbReference type="ChEBI" id="CHEBI:58442"/>
    </cofactor>
</comment>
<reference evidence="5 6" key="1">
    <citation type="submission" date="2019-07" db="EMBL/GenBank/DDBJ databases">
        <title>Whole genome shotgun sequence of Nocardia ninae NBRC 108245.</title>
        <authorList>
            <person name="Hosoyama A."/>
            <person name="Uohara A."/>
            <person name="Ohji S."/>
            <person name="Ichikawa N."/>
        </authorList>
    </citation>
    <scope>NUCLEOTIDE SEQUENCE [LARGE SCALE GENOMIC DNA]</scope>
    <source>
        <strain evidence="5 6">NBRC 108245</strain>
    </source>
</reference>
<keyword evidence="6" id="KW-1185">Reference proteome</keyword>
<dbReference type="InterPro" id="IPR011047">
    <property type="entry name" value="Quinoprotein_ADH-like_sf"/>
</dbReference>
<sequence length="536" mass="56993">MHKRTNATPRRRGSSLRLPILAIAAVLLMTGTSFGQSTAAEGDWSMWQYDLQGSRHNPHETAITPATVGSLQLKWAFAFPETIAASSQPAVVDGTVYVGGRNGTFYALDADTGATRWSFQAETPLGGNLPTFGLRNGPAVADGLVYFGDNSARMWALDAATGQQRWVRQLDPHPFAIITGSPLVFDGHIYVGVSSQELGQATSDHYPCCTFRGSVVSLDAATGDVQWQYYTIPQPQPTGGKPNFAPSGAPVWSSQTLDVPSRTLYYTSGNPYSGYPEGAEAIGALDLDTGTARWVRRMTPGDPPWNGRCVIPPPGGNCPDPGHDFDFGSHPNLFEINDRLVVGAGQKSGVYHLLDATTGEIIWQTRLSTPKPILPAPGSESLQGIQWGASYDGNRLYVATYQAQPGTLYALNPATGEMIWATPNPTEGCLINVPPVPMSPLCQLAMPNAVTTTPGLVYEGSMDGKMRVFSADTGAILWQYNTAKPFKTVNGVPGLGGAINGHGAVVANGMVFTNSGYGRQITTGMPGNVLLAFGLP</sequence>
<organism evidence="5 6">
    <name type="scientific">Nocardia ninae NBRC 108245</name>
    <dbReference type="NCBI Taxonomy" id="1210091"/>
    <lineage>
        <taxon>Bacteria</taxon>
        <taxon>Bacillati</taxon>
        <taxon>Actinomycetota</taxon>
        <taxon>Actinomycetes</taxon>
        <taxon>Mycobacteriales</taxon>
        <taxon>Nocardiaceae</taxon>
        <taxon>Nocardia</taxon>
    </lineage>
</organism>